<feature type="non-terminal residue" evidence="2">
    <location>
        <position position="1"/>
    </location>
</feature>
<dbReference type="Gene3D" id="1.20.1280.50">
    <property type="match status" value="1"/>
</dbReference>
<evidence type="ECO:0000313" key="2">
    <source>
        <dbReference type="EMBL" id="BBN69776.1"/>
    </source>
</evidence>
<dbReference type="PANTHER" id="PTHR31960">
    <property type="entry name" value="F-BOX PROTEIN PP2-A15"/>
    <property type="match status" value="1"/>
</dbReference>
<feature type="domain" description="F-box" evidence="1">
    <location>
        <begin position="61"/>
        <end position="107"/>
    </location>
</feature>
<dbReference type="CDD" id="cd22162">
    <property type="entry name" value="F-box_AtSKIP3-like"/>
    <property type="match status" value="1"/>
</dbReference>
<dbReference type="InterPro" id="IPR001810">
    <property type="entry name" value="F-box_dom"/>
</dbReference>
<dbReference type="InterPro" id="IPR036047">
    <property type="entry name" value="F-box-like_dom_sf"/>
</dbReference>
<gene>
    <name evidence="2" type="ORF">Prudu_1169S000700</name>
</gene>
<organism evidence="2">
    <name type="scientific">Prunus dulcis</name>
    <name type="common">Almond</name>
    <name type="synonym">Amygdalus dulcis</name>
    <dbReference type="NCBI Taxonomy" id="3755"/>
    <lineage>
        <taxon>Eukaryota</taxon>
        <taxon>Viridiplantae</taxon>
        <taxon>Streptophyta</taxon>
        <taxon>Embryophyta</taxon>
        <taxon>Tracheophyta</taxon>
        <taxon>Spermatophyta</taxon>
        <taxon>Magnoliopsida</taxon>
        <taxon>eudicotyledons</taxon>
        <taxon>Gunneridae</taxon>
        <taxon>Pentapetalae</taxon>
        <taxon>rosids</taxon>
        <taxon>fabids</taxon>
        <taxon>Rosales</taxon>
        <taxon>Rosaceae</taxon>
        <taxon>Amygdaloideae</taxon>
        <taxon>Amygdaleae</taxon>
        <taxon>Prunus</taxon>
    </lineage>
</organism>
<evidence type="ECO:0000259" key="1">
    <source>
        <dbReference type="PROSITE" id="PS50181"/>
    </source>
</evidence>
<sequence length="323" mass="36798">YGRDCSKISNLISSPSSSSSSIYPLSPPPLPLNLTTVYTILINLVVYGDRTGLLGSSLPAKPGLGDLPESCISSIFMYLDPPEICKLAQMNRAFRAASLADFVWESKLPSNFKFLVDKVLDHENLPKKEIYARLCQPNRFDGGTKEVWLDKSCGQVFLSISSRALRITGIDDRRYWSHIPTEESRFHTVAYLQQIWWVEALGELEFEFPRGSYSLYFRLQLGKTCPKRFGRRVCNADQVHGWHIKPVRFQLSTSDCQHALSECYLHQQGSWVHYHVGDFVVIDNHKPMKIKFSMVQIDCTHTKGGLSLDSVLIYPSKFREKLI</sequence>
<reference evidence="2" key="1">
    <citation type="journal article" date="2019" name="Science">
        <title>Mutation of a bHLH transcription factor allowed almond domestication.</title>
        <authorList>
            <person name="Sanchez-Perez R."/>
            <person name="Pavan S."/>
            <person name="Mazzeo R."/>
            <person name="Moldovan C."/>
            <person name="Aiese Cigliano R."/>
            <person name="Del Cueto J."/>
            <person name="Ricciardi F."/>
            <person name="Lotti C."/>
            <person name="Ricciardi L."/>
            <person name="Dicenta F."/>
            <person name="Lopez-Marques R.L."/>
            <person name="Lindberg Moller B."/>
        </authorList>
    </citation>
    <scope>NUCLEOTIDE SEQUENCE</scope>
</reference>
<dbReference type="Pfam" id="PF14299">
    <property type="entry name" value="PP2"/>
    <property type="match status" value="1"/>
</dbReference>
<dbReference type="InterPro" id="IPR025886">
    <property type="entry name" value="PP2-like"/>
</dbReference>
<proteinExistence type="predicted"/>
<dbReference type="PROSITE" id="PS50181">
    <property type="entry name" value="FBOX"/>
    <property type="match status" value="1"/>
</dbReference>
<dbReference type="Pfam" id="PF12937">
    <property type="entry name" value="F-box-like"/>
    <property type="match status" value="1"/>
</dbReference>
<dbReference type="PANTHER" id="PTHR31960:SF18">
    <property type="entry name" value="F-BOX PROTEIN PP2-A14"/>
    <property type="match status" value="1"/>
</dbReference>
<dbReference type="AlphaFoldDB" id="A0A5H2Y6N9"/>
<dbReference type="SMART" id="SM00256">
    <property type="entry name" value="FBOX"/>
    <property type="match status" value="1"/>
</dbReference>
<feature type="non-terminal residue" evidence="2">
    <location>
        <position position="323"/>
    </location>
</feature>
<dbReference type="SUPFAM" id="SSF81383">
    <property type="entry name" value="F-box domain"/>
    <property type="match status" value="1"/>
</dbReference>
<protein>
    <submittedName>
        <fullName evidence="2">Phloem protein 2-A13</fullName>
    </submittedName>
</protein>
<accession>A0A5H2Y6N9</accession>
<dbReference type="EMBL" id="AP021506">
    <property type="protein sequence ID" value="BBN69776.1"/>
    <property type="molecule type" value="Genomic_DNA"/>
</dbReference>
<name>A0A5H2Y6N9_PRUDU</name>